<reference evidence="1 2" key="1">
    <citation type="journal article" date="2020" name="Cell">
        <title>Large-Scale Comparative Analyses of Tick Genomes Elucidate Their Genetic Diversity and Vector Capacities.</title>
        <authorList>
            <consortium name="Tick Genome and Microbiome Consortium (TIGMIC)"/>
            <person name="Jia N."/>
            <person name="Wang J."/>
            <person name="Shi W."/>
            <person name="Du L."/>
            <person name="Sun Y."/>
            <person name="Zhan W."/>
            <person name="Jiang J.F."/>
            <person name="Wang Q."/>
            <person name="Zhang B."/>
            <person name="Ji P."/>
            <person name="Bell-Sakyi L."/>
            <person name="Cui X.M."/>
            <person name="Yuan T.T."/>
            <person name="Jiang B.G."/>
            <person name="Yang W.F."/>
            <person name="Lam T.T."/>
            <person name="Chang Q.C."/>
            <person name="Ding S.J."/>
            <person name="Wang X.J."/>
            <person name="Zhu J.G."/>
            <person name="Ruan X.D."/>
            <person name="Zhao L."/>
            <person name="Wei J.T."/>
            <person name="Ye R.Z."/>
            <person name="Que T.C."/>
            <person name="Du C.H."/>
            <person name="Zhou Y.H."/>
            <person name="Cheng J.X."/>
            <person name="Dai P.F."/>
            <person name="Guo W.B."/>
            <person name="Han X.H."/>
            <person name="Huang E.J."/>
            <person name="Li L.F."/>
            <person name="Wei W."/>
            <person name="Gao Y.C."/>
            <person name="Liu J.Z."/>
            <person name="Shao H.Z."/>
            <person name="Wang X."/>
            <person name="Wang C.C."/>
            <person name="Yang T.C."/>
            <person name="Huo Q.B."/>
            <person name="Li W."/>
            <person name="Chen H.Y."/>
            <person name="Chen S.E."/>
            <person name="Zhou L.G."/>
            <person name="Ni X.B."/>
            <person name="Tian J.H."/>
            <person name="Sheng Y."/>
            <person name="Liu T."/>
            <person name="Pan Y.S."/>
            <person name="Xia L.Y."/>
            <person name="Li J."/>
            <person name="Zhao F."/>
            <person name="Cao W.C."/>
        </authorList>
    </citation>
    <scope>NUCLEOTIDE SEQUENCE [LARGE SCALE GENOMIC DNA]</scope>
    <source>
        <strain evidence="1">Iper-2018</strain>
    </source>
</reference>
<evidence type="ECO:0000313" key="2">
    <source>
        <dbReference type="Proteomes" id="UP000805193"/>
    </source>
</evidence>
<name>A0AC60QBB3_IXOPE</name>
<sequence length="1465" mass="168537">MPGEVSDLPNATTNPAYLAAAPLSNTANCATKGNDAHSSDMTTKTTPGANLGQATVANCTQIQLPPTATPRPAQVPRRKRTTARNPAENSELKKPKRPEGRITKTDDEDDASSVYTTSTAMEQDLERTLQYNAEISSNEGAWTEVQKRKWKIKPPQQVDTRPRYNVIFRPRTRFDITTLRSKAIREQLLEICGAETHAKTTDHFHYRLNAKTNTVAVTVWKEEHARRLLGTTRLKTGGNPEFVEVVSHSPPYEGTTRGVLRGIDQEESESTLLQTLECRTHEILDARRLGKNGAILITFQGTRPPRHLVYNGRVMPVAPYRPTTMNICTHPERCNDCGYILEEEHVCTRIMCVNCRSNRHLATNPRCPAKLEVDQQLQERANNLRRGNRPKQRQNERKPRGNRSRSRRRDSTQRDTLRNHSPFRVKVDEFPVLLEAKNRYDLLSEEKDKRSRSRSHSRTPSRLKGGNSQRSKPSKSRSRSRSIRRQENQRRDSSRKSQKQVRKPTYAHVIMERLETGYFPDRDAEAKAWCDELRSIAEASKQARERLKQDEDDLKRLEAKIQARRKQHEEDDRIRHAREADLRQRIKAHNEKIATVQKEHYQLRRQQQRGPSPTPSNPTMECSSNERRIRILQWNCRGLRSRRDELTIRFAELEPHDVLLLQETRTDTTDLRGFVKHFTPTIEHKKRRNRKDDNPGGQQTQVEAQAGVYVKRKLPHVQIDTKQWCSATHEVVAVRIDLGGSDNKRLLIVSAYYRPETGHRSSNDFNWIRDLRKKYPEDYTLFCGDFNAMHAAWGSNKTSTRGTELYDAQEQAHMTLVNDIKIPTRYGISARQQDTVLDLAWASPDTIDRLEWTVREDAWGSDHFPIEMALTLDSHKRTKRTTRTVIWDNFRRYVRENINQVEYQDLSKLLTKATEAATEKRQVSGDTPTPDTHLLSLWEQRTTLLTQYRKDKQRSTLIEVNDVTEQASKHARNINVERWLEHCESFDKSTQLNKVWNTFNAMFGKRKQGHTVPVLALLADKSMKEILEELGSVFFPQPPNPPNQTIYSPGPSDDLEKQVATHNTRLKHTEHGRKIAKLLNPEGKNDAGDIPPPAPPWDLIDLTQSQSIPPNMDAQKHAKRREHYARNHAVQVRTFLADPSITVAYTDAAMKIAGPEAATTAAAIFYSKDNLMGTSISTTTQPRGADPYSPELAEAKAVLFAMESHLRHLEVTQRQHDAKQLYIFTDSQHVIRECKRHGATTCRTIKRIFHTALHLFRVHQTKVCIRWIPGHTGIHGNEAAHDAAARELNSPHPSRVPGESDPSSTNSETADTTYDPVEAMRMHKKEWKHRLKESWNPEPNPIPLNHFKRKEMVILRRIRTGGATTPYMTQKFETIKKRKLNPDYEPPDQRCQLCKGDGILPKLYHLIWECEALATHRSDAWAQLGEDTPSSYEEWIRPFSDSERRVRILRTLLDYTVSGDLRQDI</sequence>
<keyword evidence="2" id="KW-1185">Reference proteome</keyword>
<organism evidence="1 2">
    <name type="scientific">Ixodes persulcatus</name>
    <name type="common">Taiga tick</name>
    <dbReference type="NCBI Taxonomy" id="34615"/>
    <lineage>
        <taxon>Eukaryota</taxon>
        <taxon>Metazoa</taxon>
        <taxon>Ecdysozoa</taxon>
        <taxon>Arthropoda</taxon>
        <taxon>Chelicerata</taxon>
        <taxon>Arachnida</taxon>
        <taxon>Acari</taxon>
        <taxon>Parasitiformes</taxon>
        <taxon>Ixodida</taxon>
        <taxon>Ixodoidea</taxon>
        <taxon>Ixodidae</taxon>
        <taxon>Ixodinae</taxon>
        <taxon>Ixodes</taxon>
    </lineage>
</organism>
<comment type="caution">
    <text evidence="1">The sequence shown here is derived from an EMBL/GenBank/DDBJ whole genome shotgun (WGS) entry which is preliminary data.</text>
</comment>
<dbReference type="Proteomes" id="UP000805193">
    <property type="component" value="Unassembled WGS sequence"/>
</dbReference>
<gene>
    <name evidence="1" type="ORF">HPB47_022517</name>
</gene>
<accession>A0AC60QBB3</accession>
<evidence type="ECO:0000313" key="1">
    <source>
        <dbReference type="EMBL" id="KAG0430620.1"/>
    </source>
</evidence>
<dbReference type="EMBL" id="JABSTQ010009304">
    <property type="protein sequence ID" value="KAG0430620.1"/>
    <property type="molecule type" value="Genomic_DNA"/>
</dbReference>
<protein>
    <submittedName>
        <fullName evidence="1">Uncharacterized protein</fullName>
    </submittedName>
</protein>
<proteinExistence type="predicted"/>